<name>A0A928Z509_9CYAN</name>
<comment type="caution">
    <text evidence="2">The sequence shown here is derived from an EMBL/GenBank/DDBJ whole genome shotgun (WGS) entry which is preliminary data.</text>
</comment>
<dbReference type="Pfam" id="PF14252">
    <property type="entry name" value="DUF4347"/>
    <property type="match status" value="1"/>
</dbReference>
<protein>
    <submittedName>
        <fullName evidence="2">DUF4347 domain-containing protein</fullName>
    </submittedName>
</protein>
<dbReference type="InterPro" id="IPR011050">
    <property type="entry name" value="Pectin_lyase_fold/virulence"/>
</dbReference>
<organism evidence="2 3">
    <name type="scientific">Romeriopsis navalis LEGE 11480</name>
    <dbReference type="NCBI Taxonomy" id="2777977"/>
    <lineage>
        <taxon>Bacteria</taxon>
        <taxon>Bacillati</taxon>
        <taxon>Cyanobacteriota</taxon>
        <taxon>Cyanophyceae</taxon>
        <taxon>Leptolyngbyales</taxon>
        <taxon>Leptolyngbyaceae</taxon>
        <taxon>Romeriopsis</taxon>
        <taxon>Romeriopsis navalis</taxon>
    </lineage>
</organism>
<sequence>MNRPTDFAFSAQSTAWHRADQPVTGGALPLTTSLNHAAARSVLFIDSGVEDYKTLVQSAAAGTEIYRLRDGVDATQQITNTLLGRSGIESVQIVSHGRGGGLKLGESWLNAANLSTYANQLRSWGEALTDSADILLYGCNVGAGAAGQGFVNLLAQATGADVAASEDLTGNAALGGDWVLEVTSENGQIESRSLMAADFGSVLQTFTVTNTANDGAGSLRQAIQDANDTAGDDVIQFDGATFADGSVDTLNLSAALPRIDSNVSLRGGSDTLALTGITDSTLFFVESGTVSFQDFVLDGGGTNGNRLIFVDGGNVNLTDMTLQNGFAQGGAGSGGGLGAGGALFINEGATVNIANTSFLNNQAIGGAGGTAGGAGGGLAGLRGFKGTGS</sequence>
<proteinExistence type="predicted"/>
<dbReference type="RefSeq" id="WP_264325583.1">
    <property type="nucleotide sequence ID" value="NZ_JADEXQ010000043.1"/>
</dbReference>
<dbReference type="InterPro" id="IPR025592">
    <property type="entry name" value="DUF4347"/>
</dbReference>
<reference evidence="2" key="1">
    <citation type="submission" date="2020-10" db="EMBL/GenBank/DDBJ databases">
        <authorList>
            <person name="Castelo-Branco R."/>
            <person name="Eusebio N."/>
            <person name="Adriana R."/>
            <person name="Vieira A."/>
            <person name="Brugerolle De Fraissinette N."/>
            <person name="Rezende De Castro R."/>
            <person name="Schneider M.P."/>
            <person name="Vasconcelos V."/>
            <person name="Leao P.N."/>
        </authorList>
    </citation>
    <scope>NUCLEOTIDE SEQUENCE</scope>
    <source>
        <strain evidence="2">LEGE 11480</strain>
    </source>
</reference>
<evidence type="ECO:0000259" key="1">
    <source>
        <dbReference type="Pfam" id="PF14252"/>
    </source>
</evidence>
<dbReference type="Proteomes" id="UP000625316">
    <property type="component" value="Unassembled WGS sequence"/>
</dbReference>
<dbReference type="EMBL" id="JADEXQ010000043">
    <property type="protein sequence ID" value="MBE9030755.1"/>
    <property type="molecule type" value="Genomic_DNA"/>
</dbReference>
<gene>
    <name evidence="2" type="ORF">IQ266_13540</name>
</gene>
<feature type="non-terminal residue" evidence="2">
    <location>
        <position position="389"/>
    </location>
</feature>
<dbReference type="SUPFAM" id="SSF51126">
    <property type="entry name" value="Pectin lyase-like"/>
    <property type="match status" value="1"/>
</dbReference>
<dbReference type="AlphaFoldDB" id="A0A928Z509"/>
<feature type="domain" description="DUF4347" evidence="1">
    <location>
        <begin position="42"/>
        <end position="196"/>
    </location>
</feature>
<evidence type="ECO:0000313" key="3">
    <source>
        <dbReference type="Proteomes" id="UP000625316"/>
    </source>
</evidence>
<keyword evidence="3" id="KW-1185">Reference proteome</keyword>
<accession>A0A928Z509</accession>
<evidence type="ECO:0000313" key="2">
    <source>
        <dbReference type="EMBL" id="MBE9030755.1"/>
    </source>
</evidence>